<accession>A0A382REH0</accession>
<reference evidence="1" key="1">
    <citation type="submission" date="2018-05" db="EMBL/GenBank/DDBJ databases">
        <authorList>
            <person name="Lanie J.A."/>
            <person name="Ng W.-L."/>
            <person name="Kazmierczak K.M."/>
            <person name="Andrzejewski T.M."/>
            <person name="Davidsen T.M."/>
            <person name="Wayne K.J."/>
            <person name="Tettelin H."/>
            <person name="Glass J.I."/>
            <person name="Rusch D."/>
            <person name="Podicherti R."/>
            <person name="Tsui H.-C.T."/>
            <person name="Winkler M.E."/>
        </authorList>
    </citation>
    <scope>NUCLEOTIDE SEQUENCE</scope>
</reference>
<dbReference type="AlphaFoldDB" id="A0A382REH0"/>
<sequence length="33" mass="3796">MVRKPMTMGTFLLFNPIEGTSNIYANIEMQKGY</sequence>
<name>A0A382REH0_9ZZZZ</name>
<gene>
    <name evidence="1" type="ORF">METZ01_LOCUS348963</name>
</gene>
<proteinExistence type="predicted"/>
<dbReference type="EMBL" id="UINC01121156">
    <property type="protein sequence ID" value="SVC96109.1"/>
    <property type="molecule type" value="Genomic_DNA"/>
</dbReference>
<evidence type="ECO:0000313" key="1">
    <source>
        <dbReference type="EMBL" id="SVC96109.1"/>
    </source>
</evidence>
<protein>
    <submittedName>
        <fullName evidence="1">Uncharacterized protein</fullName>
    </submittedName>
</protein>
<organism evidence="1">
    <name type="scientific">marine metagenome</name>
    <dbReference type="NCBI Taxonomy" id="408172"/>
    <lineage>
        <taxon>unclassified sequences</taxon>
        <taxon>metagenomes</taxon>
        <taxon>ecological metagenomes</taxon>
    </lineage>
</organism>